<dbReference type="SUPFAM" id="SSF53756">
    <property type="entry name" value="UDP-Glycosyltransferase/glycogen phosphorylase"/>
    <property type="match status" value="1"/>
</dbReference>
<feature type="chain" id="PRO_5005562875" evidence="1">
    <location>
        <begin position="29"/>
        <end position="342"/>
    </location>
</feature>
<proteinExistence type="predicted"/>
<feature type="signal peptide" evidence="1">
    <location>
        <begin position="1"/>
        <end position="28"/>
    </location>
</feature>
<dbReference type="Proteomes" id="UP000037397">
    <property type="component" value="Unassembled WGS sequence"/>
</dbReference>
<keyword evidence="3" id="KW-1185">Reference proteome</keyword>
<dbReference type="OrthoDB" id="5146343at2"/>
<dbReference type="PROSITE" id="PS51318">
    <property type="entry name" value="TAT"/>
    <property type="match status" value="1"/>
</dbReference>
<evidence type="ECO:0000256" key="1">
    <source>
        <dbReference type="SAM" id="SignalP"/>
    </source>
</evidence>
<reference evidence="3" key="1">
    <citation type="submission" date="2015-03" db="EMBL/GenBank/DDBJ databases">
        <title>Luteipulveratus halotolerans sp. nov., a novel actinobacterium (Dermacoccaceae) from Sarawak, Malaysia.</title>
        <authorList>
            <person name="Juboi H."/>
            <person name="Basik A."/>
            <person name="Shamsul S.S."/>
            <person name="Arnold P."/>
            <person name="Schmitt E.K."/>
            <person name="Sanglier J.-J."/>
            <person name="Yeo T."/>
        </authorList>
    </citation>
    <scope>NUCLEOTIDE SEQUENCE [LARGE SCALE GENOMIC DNA]</scope>
    <source>
        <strain evidence="3">C296001</strain>
    </source>
</reference>
<gene>
    <name evidence="2" type="ORF">VV01_12270</name>
</gene>
<accession>A0A0L6CJQ0</accession>
<dbReference type="EMBL" id="LAIR01000002">
    <property type="protein sequence ID" value="KNX37748.1"/>
    <property type="molecule type" value="Genomic_DNA"/>
</dbReference>
<dbReference type="AlphaFoldDB" id="A0A0L6CJQ0"/>
<protein>
    <submittedName>
        <fullName evidence="2">Uncharacterized protein</fullName>
    </submittedName>
</protein>
<dbReference type="RefSeq" id="WP_050670136.1">
    <property type="nucleotide sequence ID" value="NZ_LAIR01000002.1"/>
</dbReference>
<evidence type="ECO:0000313" key="3">
    <source>
        <dbReference type="Proteomes" id="UP000037397"/>
    </source>
</evidence>
<name>A0A0L6CJQ0_9MICO</name>
<evidence type="ECO:0000313" key="2">
    <source>
        <dbReference type="EMBL" id="KNX37748.1"/>
    </source>
</evidence>
<dbReference type="InterPro" id="IPR006311">
    <property type="entry name" value="TAT_signal"/>
</dbReference>
<comment type="caution">
    <text evidence="2">The sequence shown here is derived from an EMBL/GenBank/DDBJ whole genome shotgun (WGS) entry which is preliminary data.</text>
</comment>
<keyword evidence="1" id="KW-0732">Signal</keyword>
<organism evidence="2 3">
    <name type="scientific">Luteipulveratus halotolerans</name>
    <dbReference type="NCBI Taxonomy" id="1631356"/>
    <lineage>
        <taxon>Bacteria</taxon>
        <taxon>Bacillati</taxon>
        <taxon>Actinomycetota</taxon>
        <taxon>Actinomycetes</taxon>
        <taxon>Micrococcales</taxon>
        <taxon>Dermacoccaceae</taxon>
        <taxon>Luteipulveratus</taxon>
    </lineage>
</organism>
<sequence length="342" mass="35174">MTLSRRRFLALSGGVALAATLATPPADAARPLRVLVATNEPWGTYHLKPLLDEAARARRWQIALVAPDLSRVAPGDPVPVVPLADAARWGADLLVVNGATAWPTQVVGALSGLPVVASSLAYLQAVEQPGAASIRPRLVGLTAGSSAEATVFAAHFGVSPRSVAVVGNPALDDLPSYAPVDRTALVVTSVTKSSETGGSAPGAQLLLDSAAALAARGWHVRVGLHPREDRTLWEAYEIAPEGTLLASATAQVAVGIPGSVFPQIAAVGAPLVGVLAPGLTVPDYILALCAHARTVAEVETAVRERERPDADVLEAAIGPVGGSGERLWKAWRKAALRPGKAA</sequence>
<dbReference type="STRING" id="1631356.VV01_12270"/>
<dbReference type="PATRIC" id="fig|1631356.3.peg.2403"/>